<dbReference type="Pfam" id="PF07727">
    <property type="entry name" value="RVT_2"/>
    <property type="match status" value="1"/>
</dbReference>
<protein>
    <recommendedName>
        <fullName evidence="1">Reverse transcriptase Ty1/copia-type domain-containing protein</fullName>
    </recommendedName>
</protein>
<reference evidence="2" key="1">
    <citation type="submission" date="2023-05" db="EMBL/GenBank/DDBJ databases">
        <title>Nepenthes gracilis genome sequencing.</title>
        <authorList>
            <person name="Fukushima K."/>
        </authorList>
    </citation>
    <scope>NUCLEOTIDE SEQUENCE</scope>
    <source>
        <strain evidence="2">SING2019-196</strain>
    </source>
</reference>
<sequence length="115" mass="13548">MFDEAMKNVNKKKWLEAMEDEINSLHENYTFDLAKLPKGKRALKNKWVFRLKTNKNNTQPMYKARLVVKDFNQQKRVDFDEIFTPVVKMSSIRGVLGLAAAQNLEVERWMSGWPL</sequence>
<dbReference type="AlphaFoldDB" id="A0AAD3T8I4"/>
<dbReference type="Proteomes" id="UP001279734">
    <property type="component" value="Unassembled WGS sequence"/>
</dbReference>
<evidence type="ECO:0000259" key="1">
    <source>
        <dbReference type="Pfam" id="PF07727"/>
    </source>
</evidence>
<accession>A0AAD3T8I4</accession>
<evidence type="ECO:0000313" key="2">
    <source>
        <dbReference type="EMBL" id="GMH24742.1"/>
    </source>
</evidence>
<gene>
    <name evidence="2" type="ORF">Nepgr_026585</name>
</gene>
<name>A0AAD3T8I4_NEPGR</name>
<dbReference type="EMBL" id="BSYO01000028">
    <property type="protein sequence ID" value="GMH24742.1"/>
    <property type="molecule type" value="Genomic_DNA"/>
</dbReference>
<organism evidence="2 3">
    <name type="scientific">Nepenthes gracilis</name>
    <name type="common">Slender pitcher plant</name>
    <dbReference type="NCBI Taxonomy" id="150966"/>
    <lineage>
        <taxon>Eukaryota</taxon>
        <taxon>Viridiplantae</taxon>
        <taxon>Streptophyta</taxon>
        <taxon>Embryophyta</taxon>
        <taxon>Tracheophyta</taxon>
        <taxon>Spermatophyta</taxon>
        <taxon>Magnoliopsida</taxon>
        <taxon>eudicotyledons</taxon>
        <taxon>Gunneridae</taxon>
        <taxon>Pentapetalae</taxon>
        <taxon>Caryophyllales</taxon>
        <taxon>Nepenthaceae</taxon>
        <taxon>Nepenthes</taxon>
    </lineage>
</organism>
<keyword evidence="3" id="KW-1185">Reference proteome</keyword>
<evidence type="ECO:0000313" key="3">
    <source>
        <dbReference type="Proteomes" id="UP001279734"/>
    </source>
</evidence>
<comment type="caution">
    <text evidence="2">The sequence shown here is derived from an EMBL/GenBank/DDBJ whole genome shotgun (WGS) entry which is preliminary data.</text>
</comment>
<feature type="domain" description="Reverse transcriptase Ty1/copia-type" evidence="1">
    <location>
        <begin position="29"/>
        <end position="106"/>
    </location>
</feature>
<dbReference type="InterPro" id="IPR013103">
    <property type="entry name" value="RVT_2"/>
</dbReference>
<proteinExistence type="predicted"/>